<feature type="region of interest" description="Disordered" evidence="1">
    <location>
        <begin position="2290"/>
        <end position="2310"/>
    </location>
</feature>
<dbReference type="SUPFAM" id="SSF49313">
    <property type="entry name" value="Cadherin-like"/>
    <property type="match status" value="3"/>
</dbReference>
<dbReference type="InterPro" id="IPR014756">
    <property type="entry name" value="Ig_E-set"/>
</dbReference>
<dbReference type="GO" id="GO:0030246">
    <property type="term" value="F:carbohydrate binding"/>
    <property type="evidence" value="ECO:0007669"/>
    <property type="project" value="InterPro"/>
</dbReference>
<evidence type="ECO:0000256" key="1">
    <source>
        <dbReference type="SAM" id="MobiDB-lite"/>
    </source>
</evidence>
<dbReference type="InterPro" id="IPR000922">
    <property type="entry name" value="Lectin_gal-bd_dom"/>
</dbReference>
<feature type="chain" id="PRO_5037527047" evidence="2">
    <location>
        <begin position="20"/>
        <end position="2547"/>
    </location>
</feature>
<dbReference type="Gene3D" id="2.60.120.260">
    <property type="entry name" value="Galactose-binding domain-like"/>
    <property type="match status" value="1"/>
</dbReference>
<dbReference type="InterPro" id="IPR013783">
    <property type="entry name" value="Ig-like_fold"/>
</dbReference>
<name>A0A931BG97_9BACT</name>
<reference evidence="4 5" key="1">
    <citation type="submission" date="2020-11" db="EMBL/GenBank/DDBJ databases">
        <authorList>
            <person name="Kim M.K."/>
        </authorList>
    </citation>
    <scope>NUCLEOTIDE SEQUENCE [LARGE SCALE GENOMIC DNA]</scope>
    <source>
        <strain evidence="4 5">BT439</strain>
    </source>
</reference>
<protein>
    <submittedName>
        <fullName evidence="4">Ig domain-containing protein</fullName>
    </submittedName>
</protein>
<dbReference type="InterPro" id="IPR026444">
    <property type="entry name" value="Secre_tail"/>
</dbReference>
<dbReference type="Gene3D" id="2.60.120.740">
    <property type="match status" value="1"/>
</dbReference>
<dbReference type="Pfam" id="PF19078">
    <property type="entry name" value="Big_12"/>
    <property type="match status" value="2"/>
</dbReference>
<dbReference type="GO" id="GO:0016020">
    <property type="term" value="C:membrane"/>
    <property type="evidence" value="ECO:0007669"/>
    <property type="project" value="InterPro"/>
</dbReference>
<accession>A0A931BG97</accession>
<dbReference type="PANTHER" id="PTHR37494">
    <property type="entry name" value="HEMAGGLUTININ"/>
    <property type="match status" value="1"/>
</dbReference>
<dbReference type="Pfam" id="PF05345">
    <property type="entry name" value="He_PIG"/>
    <property type="match status" value="3"/>
</dbReference>
<feature type="domain" description="SUEL-type lectin" evidence="3">
    <location>
        <begin position="822"/>
        <end position="916"/>
    </location>
</feature>
<dbReference type="Proteomes" id="UP000645610">
    <property type="component" value="Unassembled WGS sequence"/>
</dbReference>
<comment type="caution">
    <text evidence="4">The sequence shown here is derived from an EMBL/GenBank/DDBJ whole genome shotgun (WGS) entry which is preliminary data.</text>
</comment>
<organism evidence="4 5">
    <name type="scientific">Hymenobacter properus</name>
    <dbReference type="NCBI Taxonomy" id="2791026"/>
    <lineage>
        <taxon>Bacteria</taxon>
        <taxon>Pseudomonadati</taxon>
        <taxon>Bacteroidota</taxon>
        <taxon>Cytophagia</taxon>
        <taxon>Cytophagales</taxon>
        <taxon>Hymenobacteraceae</taxon>
        <taxon>Hymenobacter</taxon>
    </lineage>
</organism>
<dbReference type="Gene3D" id="2.60.40.10">
    <property type="entry name" value="Immunoglobulins"/>
    <property type="match status" value="5"/>
</dbReference>
<dbReference type="NCBIfam" id="TIGR04183">
    <property type="entry name" value="Por_Secre_tail"/>
    <property type="match status" value="1"/>
</dbReference>
<dbReference type="InterPro" id="IPR044048">
    <property type="entry name" value="Big_12"/>
</dbReference>
<dbReference type="InterPro" id="IPR043159">
    <property type="entry name" value="Lectin_gal-bd_sf"/>
</dbReference>
<sequence length="2547" mass="257718">MKKHLILWLLLLLSGSAWAQLSIRESFEGTSSEYGYTSSFSNTTSNSVYFTRTTNPKTGFGNPVVQPTPDGSWFWASEGVRDFNRTIPSATLTLNGIPNAGNYNNIQISILVTDPRAATNSPVASSDEHLRIQYVYTPTNVVPAASSFITAGEFRGLNPGTVSSWYQFVNGTQGPALTGSFTNFDFSIPNGTGYLFVRVEADQNQPGAELGFDNIRVTGSQATTLRPTLTTTDTGDRAYAEGAAALPIFTNLTVDNPSGTTLDAAKVVFTNGTRVAAQDELTYTIPAGSGITFDAANSTNGALAFTGSSSEANYQNLLLSVRYRNITSTAARGGTRSFAFTVSDGANTSSPLNRNVVVTATLNSAVGLAVPFTVDFETDGEGTTYGSNTATSGTQGFVRLTGAPGATFNSTTVFSQIQGSGYFYGRGTKEFLPASSDGLPTAGNNIATPLGGVLMLAPINTTGYTNLHFKLKAAAAGNTFSSDDFLRFSYNLNSGAGWQAFPSGNFTGSGGALLQNGTGTALTTTMQDVDITLPAAVAGTNVSFRVEVGDNGGEEIAFDNIQVTGTPVPTTITSIVRASTNPTNATTVQYTVTFAASVTGLTTANFSVTTTGTLGATPSVSSVSGSGTTYTVTVNTGSGSGTLTLNLNNSTGLTPSVSNVPFAGETYTIDKTAPTTTITSSTPGVSNGSTTATTPIAFTVTFTENVSNFTSSDVQVTGGTLSGFFAASNSTYTFNVTPSGSGSTVRVNVAANVAQDLAGNGNTAASQYSVTYQQPLVASSQAVTVNLTANGTATLNASSVNNGSSGGGTLTYTIQKIVYGRVTEGSTLALSTPNGANFTSIPFAVYGSPTGTNGNYGPSTCGSPTGNGGTPGTDVRATVNASLINRNSGTIDANNNTFGDPCSGTPKALAVQAAYSANAPSLTYDCSEANKTQYVLLTVSSSDGQTSTSVAQVTVNPSPTITISNVSPTSALRGTPVTVTGTNLSGVTSVTVNGATATVGNLTANGFSFVVPTTATFGAGNISVAAPCSQTVTSAFTVQQPVTAAPVVTAPANGSLTNNSQPTYSGTAPAGSTVTVYVGPASGAASAIGTTTATASGNFSLAQPTALTSGSYQVYATAQTSGSTVSANSNTNTFTVDTTAPTVTSLTSSTVTNGGSTTTSPVLFTATFSEPVTGFASGDIAVSGGTVTSGPTAGSGNTFTFQVTPSGAGNVTVQVLANTVQDQAGNFNPASSTYSFTYSLPLVTATLTQVTPSPTATATLTYRATFSGGVTGLNTGNFSVANSGTSVSGASVASVTAVSGSTTTYDVVVNTGTGNGSLELQLVNSTGVSPTVSSLPVRGPGYTLYKSFLAKPTLRIQGMGSPSGFSDVTAFVDLVQVLQSGTTTVVTNGIQNGSFEANNVPAGGFLYQQTGVVASPWTFTTQAGVSRNGSGFGSTAADLNAVALLQSLSSTGNNGSVAQPLAVPTGSYQVRFRAAERTNNGRNDDQVLNVYLLDNFNNTVFVGSIQPDISGLGLYGTFTSATFTVTAAPLTATVSTSSTSPTSTAPIPFSVSFTQSVGTSFTASDVTVTGGTLTSGSFSGSGAGPYTFTVTPSGFGTVSVTLADNVAFDDNNTGNAFTNTASVQFAAPTITVSPATLVGGTRGTSYSQALSASGGTAPYIYAITAGALPTGLTLTAAGLLSGTPAASGSFTFTVTATDASAAPGPYSGSRNYTLTIAAPTIVVAPATLLTGTVATAYSQALSASGGTAPYAYAITAGALPAGLSLTNGTIAGTPTAGGSFTFVVTATDASTAGSGGPYSGSRSYTLTVAAPTITVAPASLPNGTQGTAYSQTLTASGGTAPYAFAITAGALPNGLTLTNGTLSGTPTASGTFNFTVTATDASAAPGPYSGSRAYSLTIAAPAVTAVTWTGNNNTNWFDASNWTPNQVPDATLDATIPTSPSGGRFPIITANAPANARNLSIASGASLTMTDNTLILAANLTNNGIFAGFSGSNGGTLVLGSSALSLLNGGGVNRFWNLTVGPNGAQLNNPNVTSVRRLLLLNGNFAANGNPFTLVSDAAGTAMVVNNSSAVVTGTATVQRYIDPSLNPNLGYRHVSPAIGNATVSSLTTSGYTPVVNPAYNTSATPLLVPSFPTVYGYDPTRLTTTNNNLNLFDKGWYSPNALTDPLNVGQGYTVLIGGGQTWNFTGPLNNGTQTVNVARPAALPTDGSAGYNLVGNPYPSPLDWSQVSVADRPNVGGTMYVYQSNDPRNPYTGVYGFYSASAGIGTVSPVVAQGQGFFVQVAQGQTNGSVTFRNSQRPTTYTSPTYQRTTETRPLVELHLQGAGSTLTDAAFVYFEQGATDGFDAQYDAEKLPNPSGLNLSTSLSATQRLAIDGRAPLTTTQRVVPLAVGVPAVGSYTLSTAQLLNLGTTPVYLRDLQSGAVIDLRTQPSYTFTVSNASALITGRFELVFSPQAVLATAPAALAAQVGLYPNPATTTAFVELPAALGRTAVVAELVDALGRSVRTQSLPAQGAAPHRLSLADLATGVYTLHLKTSAGVIVKKLVVE</sequence>
<dbReference type="GO" id="GO:0005509">
    <property type="term" value="F:calcium ion binding"/>
    <property type="evidence" value="ECO:0007669"/>
    <property type="project" value="InterPro"/>
</dbReference>
<dbReference type="PROSITE" id="PS50228">
    <property type="entry name" value="SUEL_LECTIN"/>
    <property type="match status" value="1"/>
</dbReference>
<dbReference type="InterPro" id="IPR015919">
    <property type="entry name" value="Cadherin-like_sf"/>
</dbReference>
<evidence type="ECO:0000256" key="2">
    <source>
        <dbReference type="SAM" id="SignalP"/>
    </source>
</evidence>
<feature type="compositionally biased region" description="Low complexity" evidence="1">
    <location>
        <begin position="2296"/>
        <end position="2310"/>
    </location>
</feature>
<feature type="signal peptide" evidence="2">
    <location>
        <begin position="1"/>
        <end position="19"/>
    </location>
</feature>
<keyword evidence="2" id="KW-0732">Signal</keyword>
<proteinExistence type="predicted"/>
<evidence type="ECO:0000313" key="4">
    <source>
        <dbReference type="EMBL" id="MBF9141101.1"/>
    </source>
</evidence>
<dbReference type="PANTHER" id="PTHR37494:SF1">
    <property type="entry name" value="STAPHYLOCOCCUS AUREUS SURFACE PROTEIN A"/>
    <property type="match status" value="1"/>
</dbReference>
<dbReference type="SUPFAM" id="SSF81296">
    <property type="entry name" value="E set domains"/>
    <property type="match status" value="1"/>
</dbReference>
<dbReference type="EMBL" id="JADQDP010000001">
    <property type="protein sequence ID" value="MBF9141101.1"/>
    <property type="molecule type" value="Genomic_DNA"/>
</dbReference>
<dbReference type="CDD" id="cd22842">
    <property type="entry name" value="Gal_Rha_Lectin_BGal"/>
    <property type="match status" value="1"/>
</dbReference>
<evidence type="ECO:0000259" key="3">
    <source>
        <dbReference type="PROSITE" id="PS50228"/>
    </source>
</evidence>
<keyword evidence="5" id="KW-1185">Reference proteome</keyword>
<dbReference type="RefSeq" id="WP_196285421.1">
    <property type="nucleotide sequence ID" value="NZ_JADQDP010000001.1"/>
</dbReference>
<dbReference type="Pfam" id="PF18962">
    <property type="entry name" value="Por_Secre_tail"/>
    <property type="match status" value="1"/>
</dbReference>
<evidence type="ECO:0000313" key="5">
    <source>
        <dbReference type="Proteomes" id="UP000645610"/>
    </source>
</evidence>
<gene>
    <name evidence="4" type="ORF">I2I01_05620</name>
</gene>